<proteinExistence type="predicted"/>
<accession>A0A0M2SII7</accession>
<organism evidence="2 3">
    <name type="scientific">Salinicoccus sediminis</name>
    <dbReference type="NCBI Taxonomy" id="1432562"/>
    <lineage>
        <taxon>Bacteria</taxon>
        <taxon>Bacillati</taxon>
        <taxon>Bacillota</taxon>
        <taxon>Bacilli</taxon>
        <taxon>Bacillales</taxon>
        <taxon>Staphylococcaceae</taxon>
        <taxon>Salinicoccus</taxon>
    </lineage>
</organism>
<feature type="transmembrane region" description="Helical" evidence="1">
    <location>
        <begin position="59"/>
        <end position="79"/>
    </location>
</feature>
<gene>
    <name evidence="2" type="ORF">WN59_11905</name>
</gene>
<keyword evidence="1" id="KW-1133">Transmembrane helix</keyword>
<name>A0A0M2SII7_9STAP</name>
<dbReference type="RefSeq" id="WP_046517610.1">
    <property type="nucleotide sequence ID" value="NZ_LAYZ01000025.1"/>
</dbReference>
<evidence type="ECO:0000256" key="1">
    <source>
        <dbReference type="SAM" id="Phobius"/>
    </source>
</evidence>
<keyword evidence="1" id="KW-0472">Membrane</keyword>
<keyword evidence="1" id="KW-0812">Transmembrane</keyword>
<evidence type="ECO:0000313" key="2">
    <source>
        <dbReference type="EMBL" id="KKK33446.1"/>
    </source>
</evidence>
<dbReference type="EMBL" id="LAYZ01000025">
    <property type="protein sequence ID" value="KKK33446.1"/>
    <property type="molecule type" value="Genomic_DNA"/>
</dbReference>
<evidence type="ECO:0000313" key="3">
    <source>
        <dbReference type="Proteomes" id="UP000034287"/>
    </source>
</evidence>
<reference evidence="2 3" key="1">
    <citation type="submission" date="2015-04" db="EMBL/GenBank/DDBJ databases">
        <title>Taxonomic description and genome sequence of Salinicoccus sediminis sp. nov., a novel hyper halotolerant bacterium isolated from marine sediment.</title>
        <authorList>
            <person name="Mathan Kumar R."/>
            <person name="Kaur G."/>
            <person name="Kumar N."/>
            <person name="Kumar A."/>
            <person name="Singh N.K."/>
            <person name="Kaur N."/>
            <person name="Mayilraj S."/>
        </authorList>
    </citation>
    <scope>NUCLEOTIDE SEQUENCE [LARGE SCALE GENOMIC DNA]</scope>
    <source>
        <strain evidence="2 3">SV-16</strain>
    </source>
</reference>
<dbReference type="AlphaFoldDB" id="A0A0M2SII7"/>
<dbReference type="Proteomes" id="UP000034287">
    <property type="component" value="Unassembled WGS sequence"/>
</dbReference>
<dbReference type="OrthoDB" id="2390309at2"/>
<dbReference type="PATRIC" id="fig|1432562.3.peg.2378"/>
<sequence>MRLIILVVLAALNIFSIFQLGAYSSGDLIALMSVRIILAVITFMLSLAYVLVRGTRPMIIMSIITALIALIHIGLIVYINL</sequence>
<protein>
    <submittedName>
        <fullName evidence="2">Uncharacterized protein</fullName>
    </submittedName>
</protein>
<feature type="transmembrane region" description="Helical" evidence="1">
    <location>
        <begin position="32"/>
        <end position="52"/>
    </location>
</feature>
<keyword evidence="3" id="KW-1185">Reference proteome</keyword>
<comment type="caution">
    <text evidence="2">The sequence shown here is derived from an EMBL/GenBank/DDBJ whole genome shotgun (WGS) entry which is preliminary data.</text>
</comment>